<evidence type="ECO:0000313" key="2">
    <source>
        <dbReference type="Proteomes" id="UP000054843"/>
    </source>
</evidence>
<organism evidence="1 2">
    <name type="scientific">Trichinella papuae</name>
    <dbReference type="NCBI Taxonomy" id="268474"/>
    <lineage>
        <taxon>Eukaryota</taxon>
        <taxon>Metazoa</taxon>
        <taxon>Ecdysozoa</taxon>
        <taxon>Nematoda</taxon>
        <taxon>Enoplea</taxon>
        <taxon>Dorylaimia</taxon>
        <taxon>Trichinellida</taxon>
        <taxon>Trichinellidae</taxon>
        <taxon>Trichinella</taxon>
    </lineage>
</organism>
<sequence length="75" mass="8688">MQLTGRFFPCSKNFHLNKVENIFTLFATQLNKCITLVLDLICNTTKVIDSRIFDCSEIGVEHKAYIMQRREGAVY</sequence>
<dbReference type="Proteomes" id="UP000054843">
    <property type="component" value="Unassembled WGS sequence"/>
</dbReference>
<dbReference type="EMBL" id="JYDO01000121">
    <property type="protein sequence ID" value="KRZ70066.1"/>
    <property type="molecule type" value="Genomic_DNA"/>
</dbReference>
<dbReference type="AlphaFoldDB" id="A0A0V1MEY2"/>
<protein>
    <submittedName>
        <fullName evidence="1">Uncharacterized protein</fullName>
    </submittedName>
</protein>
<evidence type="ECO:0000313" key="1">
    <source>
        <dbReference type="EMBL" id="KRZ70066.1"/>
    </source>
</evidence>
<gene>
    <name evidence="1" type="ORF">T10_7864</name>
</gene>
<comment type="caution">
    <text evidence="1">The sequence shown here is derived from an EMBL/GenBank/DDBJ whole genome shotgun (WGS) entry which is preliminary data.</text>
</comment>
<proteinExistence type="predicted"/>
<reference evidence="1 2" key="1">
    <citation type="submission" date="2015-01" db="EMBL/GenBank/DDBJ databases">
        <title>Evolution of Trichinella species and genotypes.</title>
        <authorList>
            <person name="Korhonen P.K."/>
            <person name="Edoardo P."/>
            <person name="Giuseppe L.R."/>
            <person name="Gasser R.B."/>
        </authorList>
    </citation>
    <scope>NUCLEOTIDE SEQUENCE [LARGE SCALE GENOMIC DNA]</scope>
    <source>
        <strain evidence="1">ISS1980</strain>
    </source>
</reference>
<accession>A0A0V1MEY2</accession>
<name>A0A0V1MEY2_9BILA</name>
<keyword evidence="2" id="KW-1185">Reference proteome</keyword>